<sequence>MTGIIDAHHHIWRQADLPWLSGPMLPRIFGPYESIRRDYPPEEYIADAAPHGVTGSVYVQANWAPARGLDEARWVQGEHERTGWPTAQVAYADLAGPDVAAELRALAAIPTVRGIRQQLHWHETPLYRFAARPDLMNDPAWRRGFALLGEHGLLFELQIFTAQFADGARLAADFPGTPFVLMHCGMPEDLLEAGFAAWREGLKRLAERPNMHVKLSGLGTFVRCNDPAHIARIVHETVAAFGPARCVFGSNFPIEKLWCGYGELIGAFRDALADHQPADREAMLAGNARRLYRL</sequence>
<dbReference type="GO" id="GO:0016787">
    <property type="term" value="F:hydrolase activity"/>
    <property type="evidence" value="ECO:0007669"/>
    <property type="project" value="UniProtKB-KW"/>
</dbReference>
<dbReference type="SUPFAM" id="SSF51556">
    <property type="entry name" value="Metallo-dependent hydrolases"/>
    <property type="match status" value="1"/>
</dbReference>
<dbReference type="InterPro" id="IPR032466">
    <property type="entry name" value="Metal_Hydrolase"/>
</dbReference>
<dbReference type="InterPro" id="IPR052350">
    <property type="entry name" value="Metallo-dep_Lactonases"/>
</dbReference>
<evidence type="ECO:0000313" key="3">
    <source>
        <dbReference type="EMBL" id="MDQ0469610.1"/>
    </source>
</evidence>
<gene>
    <name evidence="3" type="ORF">QO011_002626</name>
</gene>
<evidence type="ECO:0000259" key="2">
    <source>
        <dbReference type="Pfam" id="PF04909"/>
    </source>
</evidence>
<dbReference type="InterPro" id="IPR006680">
    <property type="entry name" value="Amidohydro-rel"/>
</dbReference>
<organism evidence="3 4">
    <name type="scientific">Labrys wisconsinensis</name>
    <dbReference type="NCBI Taxonomy" id="425677"/>
    <lineage>
        <taxon>Bacteria</taxon>
        <taxon>Pseudomonadati</taxon>
        <taxon>Pseudomonadota</taxon>
        <taxon>Alphaproteobacteria</taxon>
        <taxon>Hyphomicrobiales</taxon>
        <taxon>Xanthobacteraceae</taxon>
        <taxon>Labrys</taxon>
    </lineage>
</organism>
<dbReference type="EMBL" id="JAUSVX010000004">
    <property type="protein sequence ID" value="MDQ0469610.1"/>
    <property type="molecule type" value="Genomic_DNA"/>
</dbReference>
<dbReference type="RefSeq" id="WP_307272458.1">
    <property type="nucleotide sequence ID" value="NZ_JAUSVX010000004.1"/>
</dbReference>
<feature type="domain" description="Amidohydrolase-related" evidence="2">
    <location>
        <begin position="5"/>
        <end position="294"/>
    </location>
</feature>
<name>A0ABU0J5T4_9HYPH</name>
<proteinExistence type="inferred from homology"/>
<evidence type="ECO:0000313" key="4">
    <source>
        <dbReference type="Proteomes" id="UP001242480"/>
    </source>
</evidence>
<reference evidence="3 4" key="1">
    <citation type="submission" date="2023-07" db="EMBL/GenBank/DDBJ databases">
        <title>Genomic Encyclopedia of Type Strains, Phase IV (KMG-IV): sequencing the most valuable type-strain genomes for metagenomic binning, comparative biology and taxonomic classification.</title>
        <authorList>
            <person name="Goeker M."/>
        </authorList>
    </citation>
    <scope>NUCLEOTIDE SEQUENCE [LARGE SCALE GENOMIC DNA]</scope>
    <source>
        <strain evidence="3 4">DSM 19619</strain>
    </source>
</reference>
<evidence type="ECO:0000256" key="1">
    <source>
        <dbReference type="ARBA" id="ARBA00038310"/>
    </source>
</evidence>
<comment type="caution">
    <text evidence="3">The sequence shown here is derived from an EMBL/GenBank/DDBJ whole genome shotgun (WGS) entry which is preliminary data.</text>
</comment>
<dbReference type="Gene3D" id="3.20.20.140">
    <property type="entry name" value="Metal-dependent hydrolases"/>
    <property type="match status" value="1"/>
</dbReference>
<keyword evidence="4" id="KW-1185">Reference proteome</keyword>
<comment type="similarity">
    <text evidence="1">Belongs to the metallo-dependent hydrolases superfamily.</text>
</comment>
<protein>
    <submittedName>
        <fullName evidence="3">TIM-barrel fold metal-dependent hydrolase</fullName>
    </submittedName>
</protein>
<dbReference type="PANTHER" id="PTHR43569">
    <property type="entry name" value="AMIDOHYDROLASE"/>
    <property type="match status" value="1"/>
</dbReference>
<dbReference type="Pfam" id="PF04909">
    <property type="entry name" value="Amidohydro_2"/>
    <property type="match status" value="1"/>
</dbReference>
<accession>A0ABU0J5T4</accession>
<dbReference type="PANTHER" id="PTHR43569:SF1">
    <property type="entry name" value="BLL3371 PROTEIN"/>
    <property type="match status" value="1"/>
</dbReference>
<keyword evidence="3" id="KW-0378">Hydrolase</keyword>
<dbReference type="Proteomes" id="UP001242480">
    <property type="component" value="Unassembled WGS sequence"/>
</dbReference>